<accession>A0A5J4ZVI6</accession>
<sequence length="76" mass="8668">MLVSKLLVMQIVPKIRFVSPIYLSRHLTLAGPTLGKLVSLSEQQLVDCDHEERAGEEAIDMEDFFFEGIACRYKQL</sequence>
<name>A0A5J4ZVI6_9ASTE</name>
<dbReference type="SUPFAM" id="SSF54001">
    <property type="entry name" value="Cysteine proteinases"/>
    <property type="match status" value="1"/>
</dbReference>
<protein>
    <submittedName>
        <fullName evidence="1">Uncharacterized protein</fullName>
    </submittedName>
</protein>
<organism evidence="1 2">
    <name type="scientific">Nyssa sinensis</name>
    <dbReference type="NCBI Taxonomy" id="561372"/>
    <lineage>
        <taxon>Eukaryota</taxon>
        <taxon>Viridiplantae</taxon>
        <taxon>Streptophyta</taxon>
        <taxon>Embryophyta</taxon>
        <taxon>Tracheophyta</taxon>
        <taxon>Spermatophyta</taxon>
        <taxon>Magnoliopsida</taxon>
        <taxon>eudicotyledons</taxon>
        <taxon>Gunneridae</taxon>
        <taxon>Pentapetalae</taxon>
        <taxon>asterids</taxon>
        <taxon>Cornales</taxon>
        <taxon>Nyssaceae</taxon>
        <taxon>Nyssa</taxon>
    </lineage>
</organism>
<dbReference type="InterPro" id="IPR038765">
    <property type="entry name" value="Papain-like_cys_pep_sf"/>
</dbReference>
<gene>
    <name evidence="1" type="ORF">F0562_011810</name>
</gene>
<evidence type="ECO:0000313" key="1">
    <source>
        <dbReference type="EMBL" id="KAA8521137.1"/>
    </source>
</evidence>
<dbReference type="Proteomes" id="UP000325577">
    <property type="component" value="Linkage Group LG5"/>
</dbReference>
<proteinExistence type="predicted"/>
<keyword evidence="2" id="KW-1185">Reference proteome</keyword>
<dbReference type="AlphaFoldDB" id="A0A5J4ZVI6"/>
<evidence type="ECO:0000313" key="2">
    <source>
        <dbReference type="Proteomes" id="UP000325577"/>
    </source>
</evidence>
<dbReference type="EMBL" id="CM018048">
    <property type="protein sequence ID" value="KAA8521137.1"/>
    <property type="molecule type" value="Genomic_DNA"/>
</dbReference>
<reference evidence="1 2" key="1">
    <citation type="submission" date="2019-09" db="EMBL/GenBank/DDBJ databases">
        <title>A chromosome-level genome assembly of the Chinese tupelo Nyssa sinensis.</title>
        <authorList>
            <person name="Yang X."/>
            <person name="Kang M."/>
            <person name="Yang Y."/>
            <person name="Xiong H."/>
            <person name="Wang M."/>
            <person name="Zhang Z."/>
            <person name="Wang Z."/>
            <person name="Wu H."/>
            <person name="Ma T."/>
            <person name="Liu J."/>
            <person name="Xi Z."/>
        </authorList>
    </citation>
    <scope>NUCLEOTIDE SEQUENCE [LARGE SCALE GENOMIC DNA]</scope>
    <source>
        <strain evidence="1">J267</strain>
        <tissue evidence="1">Leaf</tissue>
    </source>
</reference>